<gene>
    <name evidence="4" type="ORF">J0J69_06900</name>
    <name evidence="5" type="ORF">J0J70_12810</name>
</gene>
<dbReference type="Proteomes" id="UP001058072">
    <property type="component" value="Chromosome"/>
</dbReference>
<feature type="modified residue" description="4-aspartylphosphate" evidence="1">
    <location>
        <position position="60"/>
    </location>
</feature>
<dbReference type="SUPFAM" id="SSF52172">
    <property type="entry name" value="CheY-like"/>
    <property type="match status" value="1"/>
</dbReference>
<dbReference type="Pfam" id="PF00072">
    <property type="entry name" value="Response_reg"/>
    <property type="match status" value="1"/>
</dbReference>
<dbReference type="PANTHER" id="PTHR37299">
    <property type="entry name" value="TRANSCRIPTIONAL REGULATOR-RELATED"/>
    <property type="match status" value="1"/>
</dbReference>
<sequence>MINICLCDDDLNYLNYYSTKINELADIYHIPIMMETYTSGESLTFELEDNPNRIDIVIIDIIMKKLNGIEAGQLLRKFGYTGIIIFLTSSKEYALDSFSVEPFNYLIKDLRDEEQLKGTFLRAMMEVEKKRKKSIMISSKQTNKLIKLDNILYIESIGKKVILYNLSGEKEELNTTLNSLAEKINEYGFIRCHKSYIVNTTYISSFNKSECSLKQGITIPIGRKYSSTFKENYLKNELDHILL</sequence>
<keyword evidence="6" id="KW-1185">Reference proteome</keyword>
<dbReference type="Gene3D" id="3.40.50.2300">
    <property type="match status" value="1"/>
</dbReference>
<evidence type="ECO:0000313" key="4">
    <source>
        <dbReference type="EMBL" id="UUF04886.1"/>
    </source>
</evidence>
<name>A0A9Q9FEJ8_9FIRM</name>
<evidence type="ECO:0000313" key="7">
    <source>
        <dbReference type="Proteomes" id="UP001058072"/>
    </source>
</evidence>
<protein>
    <submittedName>
        <fullName evidence="5">Response regulator transcription factor</fullName>
    </submittedName>
</protein>
<dbReference type="PANTHER" id="PTHR37299:SF1">
    <property type="entry name" value="STAGE 0 SPORULATION PROTEIN A HOMOLOG"/>
    <property type="match status" value="1"/>
</dbReference>
<proteinExistence type="predicted"/>
<keyword evidence="1" id="KW-0597">Phosphoprotein</keyword>
<dbReference type="Gene3D" id="2.40.50.1020">
    <property type="entry name" value="LytTr DNA-binding domain"/>
    <property type="match status" value="1"/>
</dbReference>
<dbReference type="InterPro" id="IPR007492">
    <property type="entry name" value="LytTR_DNA-bd_dom"/>
</dbReference>
<evidence type="ECO:0000313" key="5">
    <source>
        <dbReference type="EMBL" id="UUF08428.1"/>
    </source>
</evidence>
<accession>A0A9Q9FEJ8</accession>
<dbReference type="GO" id="GO:0000156">
    <property type="term" value="F:phosphorelay response regulator activity"/>
    <property type="evidence" value="ECO:0007669"/>
    <property type="project" value="InterPro"/>
</dbReference>
<dbReference type="SMART" id="SM00448">
    <property type="entry name" value="REC"/>
    <property type="match status" value="1"/>
</dbReference>
<evidence type="ECO:0000259" key="2">
    <source>
        <dbReference type="PROSITE" id="PS50110"/>
    </source>
</evidence>
<feature type="domain" description="HTH LytTR-type" evidence="3">
    <location>
        <begin position="135"/>
        <end position="235"/>
    </location>
</feature>
<dbReference type="SMART" id="SM00850">
    <property type="entry name" value="LytTR"/>
    <property type="match status" value="1"/>
</dbReference>
<dbReference type="RefSeq" id="WP_055242671.1">
    <property type="nucleotide sequence ID" value="NZ_CP071249.1"/>
</dbReference>
<dbReference type="PROSITE" id="PS50930">
    <property type="entry name" value="HTH_LYTTR"/>
    <property type="match status" value="1"/>
</dbReference>
<dbReference type="GO" id="GO:0003677">
    <property type="term" value="F:DNA binding"/>
    <property type="evidence" value="ECO:0007669"/>
    <property type="project" value="InterPro"/>
</dbReference>
<evidence type="ECO:0000256" key="1">
    <source>
        <dbReference type="PROSITE-ProRule" id="PRU00169"/>
    </source>
</evidence>
<evidence type="ECO:0000313" key="6">
    <source>
        <dbReference type="Proteomes" id="UP001058016"/>
    </source>
</evidence>
<evidence type="ECO:0000259" key="3">
    <source>
        <dbReference type="PROSITE" id="PS50930"/>
    </source>
</evidence>
<dbReference type="InterPro" id="IPR001789">
    <property type="entry name" value="Sig_transdc_resp-reg_receiver"/>
</dbReference>
<dbReference type="PROSITE" id="PS50110">
    <property type="entry name" value="RESPONSE_REGULATORY"/>
    <property type="match status" value="1"/>
</dbReference>
<dbReference type="EMBL" id="CP071250">
    <property type="protein sequence ID" value="UUF08428.1"/>
    <property type="molecule type" value="Genomic_DNA"/>
</dbReference>
<dbReference type="InterPro" id="IPR011006">
    <property type="entry name" value="CheY-like_superfamily"/>
</dbReference>
<dbReference type="EMBL" id="CP071249">
    <property type="protein sequence ID" value="UUF04886.1"/>
    <property type="molecule type" value="Genomic_DNA"/>
</dbReference>
<feature type="domain" description="Response regulatory" evidence="2">
    <location>
        <begin position="3"/>
        <end position="123"/>
    </location>
</feature>
<dbReference type="Proteomes" id="UP001058016">
    <property type="component" value="Chromosome"/>
</dbReference>
<dbReference type="AlphaFoldDB" id="A0A9Q9FEJ8"/>
<reference evidence="5 6" key="1">
    <citation type="submission" date="2021-03" db="EMBL/GenBank/DDBJ databases">
        <title>Comparative Genomics and Metabolomics in the genus Turicibacter.</title>
        <authorList>
            <person name="Maki J."/>
            <person name="Looft T."/>
        </authorList>
    </citation>
    <scope>NUCLEOTIDE SEQUENCE</scope>
    <source>
        <strain evidence="5">ISU324</strain>
        <strain evidence="4 6">MMM721</strain>
    </source>
</reference>
<dbReference type="InterPro" id="IPR046947">
    <property type="entry name" value="LytR-like"/>
</dbReference>
<dbReference type="Pfam" id="PF04397">
    <property type="entry name" value="LytTR"/>
    <property type="match status" value="1"/>
</dbReference>
<organism evidence="5 7">
    <name type="scientific">Turicibacter bilis</name>
    <dbReference type="NCBI Taxonomy" id="2735723"/>
    <lineage>
        <taxon>Bacteria</taxon>
        <taxon>Bacillati</taxon>
        <taxon>Bacillota</taxon>
        <taxon>Erysipelotrichia</taxon>
        <taxon>Erysipelotrichales</taxon>
        <taxon>Turicibacteraceae</taxon>
        <taxon>Turicibacter</taxon>
    </lineage>
</organism>